<name>A0ACC7LS42_9PSED</name>
<accession>A0ACC7LS42</accession>
<protein>
    <submittedName>
        <fullName evidence="1">Uncharacterized protein</fullName>
    </submittedName>
</protein>
<evidence type="ECO:0000313" key="1">
    <source>
        <dbReference type="EMBL" id="MFJ1337366.1"/>
    </source>
</evidence>
<organism evidence="1 2">
    <name type="scientific">Pseudomonas caricapapayae</name>
    <dbReference type="NCBI Taxonomy" id="46678"/>
    <lineage>
        <taxon>Bacteria</taxon>
        <taxon>Pseudomonadati</taxon>
        <taxon>Pseudomonadota</taxon>
        <taxon>Gammaproteobacteria</taxon>
        <taxon>Pseudomonadales</taxon>
        <taxon>Pseudomonadaceae</taxon>
        <taxon>Pseudomonas</taxon>
    </lineage>
</organism>
<gene>
    <name evidence="1" type="ORF">ACIKP7_04405</name>
</gene>
<reference evidence="1" key="1">
    <citation type="submission" date="2024-10" db="EMBL/GenBank/DDBJ databases">
        <title>Aeromonas and Pseudomonas from the Cagarras Archipelago, Rio de Janeiro, Brazil.</title>
        <authorList>
            <person name="Canellas A.L.B."/>
            <person name="Laport M.S."/>
        </authorList>
    </citation>
    <scope>NUCLEOTIDE SEQUENCE</scope>
    <source>
        <strain evidence="1">ACP-7</strain>
    </source>
</reference>
<proteinExistence type="predicted"/>
<comment type="caution">
    <text evidence="1">The sequence shown here is derived from an EMBL/GenBank/DDBJ whole genome shotgun (WGS) entry which is preliminary data.</text>
</comment>
<dbReference type="EMBL" id="JBIUGF010000008">
    <property type="protein sequence ID" value="MFJ1337366.1"/>
    <property type="molecule type" value="Genomic_DNA"/>
</dbReference>
<dbReference type="Proteomes" id="UP001615411">
    <property type="component" value="Unassembled WGS sequence"/>
</dbReference>
<evidence type="ECO:0000313" key="2">
    <source>
        <dbReference type="Proteomes" id="UP001615411"/>
    </source>
</evidence>
<sequence>MDDKKGAVAILQWRASFLGEGILQEAAYDQALIAAERLERSGSVSASEWLDMVRQANAALLRQQG</sequence>
<keyword evidence="2" id="KW-1185">Reference proteome</keyword>